<dbReference type="EMBL" id="VMGN01000029">
    <property type="protein sequence ID" value="TSC93763.1"/>
    <property type="molecule type" value="Genomic_DNA"/>
</dbReference>
<reference evidence="1 2" key="1">
    <citation type="submission" date="2017-07" db="EMBL/GenBank/DDBJ databases">
        <title>Mechanisms for carbon and nitrogen cycling indicate functional differentiation within the Candidate Phyla Radiation.</title>
        <authorList>
            <person name="Danczak R.E."/>
            <person name="Johnston M.D."/>
            <person name="Kenah C."/>
            <person name="Slattery M."/>
            <person name="Wrighton K.C."/>
            <person name="Wilkins M.J."/>
        </authorList>
    </citation>
    <scope>NUCLEOTIDE SEQUENCE [LARGE SCALE GENOMIC DNA]</scope>
    <source>
        <strain evidence="1">Athens1014_28</strain>
    </source>
</reference>
<gene>
    <name evidence="1" type="ORF">Athens101428_550</name>
</gene>
<organism evidence="1 2">
    <name type="scientific">Candidatus Berkelbacteria bacterium Athens1014_28</name>
    <dbReference type="NCBI Taxonomy" id="2017145"/>
    <lineage>
        <taxon>Bacteria</taxon>
        <taxon>Candidatus Berkelbacteria</taxon>
    </lineage>
</organism>
<proteinExistence type="predicted"/>
<dbReference type="AlphaFoldDB" id="A0A554LLL2"/>
<dbReference type="Proteomes" id="UP000316495">
    <property type="component" value="Unassembled WGS sequence"/>
</dbReference>
<comment type="caution">
    <text evidence="1">The sequence shown here is derived from an EMBL/GenBank/DDBJ whole genome shotgun (WGS) entry which is preliminary data.</text>
</comment>
<name>A0A554LLL2_9BACT</name>
<accession>A0A554LLL2</accession>
<protein>
    <submittedName>
        <fullName evidence="1">Uncharacterized protein</fullName>
    </submittedName>
</protein>
<evidence type="ECO:0000313" key="1">
    <source>
        <dbReference type="EMBL" id="TSC93763.1"/>
    </source>
</evidence>
<evidence type="ECO:0000313" key="2">
    <source>
        <dbReference type="Proteomes" id="UP000316495"/>
    </source>
</evidence>
<sequence>MSSEVFHRIVAKMAELHPKRLIPDRYDDFQQPRRKRRALQQFIIELIESNERFFVDDFAKLEILFKLNLWLETYGRGVQRWGSREVFYRVAVEAQNESVCRALEFWLKRQPLIIEEVRIYCGREFVWNGKNVCCTSFNDRKQYITIIYPKTDQPHTRIKWSEFPDPQ</sequence>